<gene>
    <name evidence="2" type="ORF">A1353_08140</name>
</gene>
<keyword evidence="1" id="KW-0472">Membrane</keyword>
<organism evidence="2 3">
    <name type="scientific">Methylomonas methanica</name>
    <dbReference type="NCBI Taxonomy" id="421"/>
    <lineage>
        <taxon>Bacteria</taxon>
        <taxon>Pseudomonadati</taxon>
        <taxon>Pseudomonadota</taxon>
        <taxon>Gammaproteobacteria</taxon>
        <taxon>Methylococcales</taxon>
        <taxon>Methylococcaceae</taxon>
        <taxon>Methylomonas</taxon>
    </lineage>
</organism>
<dbReference type="AlphaFoldDB" id="A0A177MNM4"/>
<reference evidence="2 3" key="1">
    <citation type="submission" date="2016-03" db="EMBL/GenBank/DDBJ databases">
        <authorList>
            <person name="Ploux O."/>
        </authorList>
    </citation>
    <scope>NUCLEOTIDE SEQUENCE [LARGE SCALE GENOMIC DNA]</scope>
    <source>
        <strain evidence="2 3">R-45371</strain>
    </source>
</reference>
<feature type="transmembrane region" description="Helical" evidence="1">
    <location>
        <begin position="186"/>
        <end position="207"/>
    </location>
</feature>
<comment type="caution">
    <text evidence="2">The sequence shown here is derived from an EMBL/GenBank/DDBJ whole genome shotgun (WGS) entry which is preliminary data.</text>
</comment>
<feature type="transmembrane region" description="Helical" evidence="1">
    <location>
        <begin position="20"/>
        <end position="44"/>
    </location>
</feature>
<proteinExistence type="predicted"/>
<feature type="transmembrane region" description="Helical" evidence="1">
    <location>
        <begin position="213"/>
        <end position="235"/>
    </location>
</feature>
<protein>
    <recommendedName>
        <fullName evidence="4">Elongation factor-1 alpha</fullName>
    </recommendedName>
</protein>
<dbReference type="EMBL" id="LUUH01000030">
    <property type="protein sequence ID" value="OAI06994.1"/>
    <property type="molecule type" value="Genomic_DNA"/>
</dbReference>
<keyword evidence="1" id="KW-1133">Transmembrane helix</keyword>
<dbReference type="Proteomes" id="UP000077763">
    <property type="component" value="Unassembled WGS sequence"/>
</dbReference>
<evidence type="ECO:0000256" key="1">
    <source>
        <dbReference type="SAM" id="Phobius"/>
    </source>
</evidence>
<keyword evidence="1" id="KW-0812">Transmembrane</keyword>
<evidence type="ECO:0000313" key="2">
    <source>
        <dbReference type="EMBL" id="OAI06994.1"/>
    </source>
</evidence>
<sequence length="262" mass="29008">MHALVKPMSSCTLKTLPASLRLLFSVFLLTIGAGYLAALFYLYLEDVDPHKKMGMGLVEGITMKYHGVRGNTRLESALRGIMANKITSSETEEVLRWVSAGASEAGYREKVKPLLDKNCVICHNAKSSPAVPPLTTFEEVREVTRVDMGPGLDQLARVSHVHLFGISIIFLLTGMIFSLSEITSALKLPIIVVPYVAIWMDIGSWWITKYQPFFAYTVIIGGCFMGMALAAQILIPLWEMWFKKPGATPIDTPTKHASDRES</sequence>
<feature type="transmembrane region" description="Helical" evidence="1">
    <location>
        <begin position="161"/>
        <end position="179"/>
    </location>
</feature>
<evidence type="ECO:0008006" key="4">
    <source>
        <dbReference type="Google" id="ProtNLM"/>
    </source>
</evidence>
<evidence type="ECO:0000313" key="3">
    <source>
        <dbReference type="Proteomes" id="UP000077763"/>
    </source>
</evidence>
<accession>A0A177MNM4</accession>
<name>A0A177MNM4_METMH</name>